<evidence type="ECO:0000256" key="11">
    <source>
        <dbReference type="ARBA" id="ARBA00047972"/>
    </source>
</evidence>
<dbReference type="AlphaFoldDB" id="A0A2M9FX58"/>
<dbReference type="GO" id="GO:0004553">
    <property type="term" value="F:hydrolase activity, hydrolyzing O-glycosyl compounds"/>
    <property type="evidence" value="ECO:0007669"/>
    <property type="project" value="TreeGrafter"/>
</dbReference>
<keyword evidence="14" id="KW-1185">Reference proteome</keyword>
<comment type="catalytic activity">
    <reaction evidence="10">
        <text>S-hexadecanoyl-L-cysteinyl-[protein] + H2O = L-cysteinyl-[protein] + hexadecanoate + H(+)</text>
        <dbReference type="Rhea" id="RHEA:19233"/>
        <dbReference type="Rhea" id="RHEA-COMP:10131"/>
        <dbReference type="Rhea" id="RHEA-COMP:11032"/>
        <dbReference type="ChEBI" id="CHEBI:7896"/>
        <dbReference type="ChEBI" id="CHEBI:15377"/>
        <dbReference type="ChEBI" id="CHEBI:15378"/>
        <dbReference type="ChEBI" id="CHEBI:29950"/>
        <dbReference type="ChEBI" id="CHEBI:74151"/>
        <dbReference type="EC" id="3.1.2.22"/>
    </reaction>
    <physiologicalReaction direction="left-to-right" evidence="10">
        <dbReference type="Rhea" id="RHEA:19234"/>
    </physiologicalReaction>
</comment>
<feature type="domain" description="AB hydrolase-1" evidence="12">
    <location>
        <begin position="49"/>
        <end position="145"/>
    </location>
</feature>
<evidence type="ECO:0000256" key="1">
    <source>
        <dbReference type="ARBA" id="ARBA00012423"/>
    </source>
</evidence>
<protein>
    <recommendedName>
        <fullName evidence="5">Palmitoyl-protein thioesterase ABHD10, mitochondrial</fullName>
        <ecNumber evidence="4">3.1.1.93</ecNumber>
        <ecNumber evidence="1">3.1.2.22</ecNumber>
    </recommendedName>
    <alternativeName>
        <fullName evidence="7">Acyl-protein thioesterase ABHD10</fullName>
    </alternativeName>
    <alternativeName>
        <fullName evidence="8">Alpha/beta hydrolase domain-containing protein 10</fullName>
    </alternativeName>
    <alternativeName>
        <fullName evidence="6">Mycophenolic acid acyl-glucuronide esterase, mitochondrial</fullName>
    </alternativeName>
</protein>
<dbReference type="InterPro" id="IPR052382">
    <property type="entry name" value="ABHD10_acyl-thioesterase"/>
</dbReference>
<keyword evidence="3" id="KW-0809">Transit peptide</keyword>
<dbReference type="SUPFAM" id="SSF53474">
    <property type="entry name" value="alpha/beta-Hydrolases"/>
    <property type="match status" value="1"/>
</dbReference>
<dbReference type="InterPro" id="IPR000073">
    <property type="entry name" value="AB_hydrolase_1"/>
</dbReference>
<evidence type="ECO:0000256" key="4">
    <source>
        <dbReference type="ARBA" id="ARBA00039132"/>
    </source>
</evidence>
<dbReference type="GO" id="GO:0102390">
    <property type="term" value="F:mycophenolic acid acyl-glucuronide esterase activity"/>
    <property type="evidence" value="ECO:0007669"/>
    <property type="project" value="UniProtKB-EC"/>
</dbReference>
<evidence type="ECO:0000259" key="12">
    <source>
        <dbReference type="Pfam" id="PF00561"/>
    </source>
</evidence>
<dbReference type="InterPro" id="IPR029058">
    <property type="entry name" value="AB_hydrolase_fold"/>
</dbReference>
<evidence type="ECO:0000256" key="7">
    <source>
        <dbReference type="ARBA" id="ARBA00042645"/>
    </source>
</evidence>
<dbReference type="EC" id="3.1.1.93" evidence="4"/>
<evidence type="ECO:0000313" key="14">
    <source>
        <dbReference type="Proteomes" id="UP000229498"/>
    </source>
</evidence>
<reference evidence="13 14" key="1">
    <citation type="submission" date="2017-11" db="EMBL/GenBank/DDBJ databases">
        <title>Draft genome sequence of Rhizobiales bacterium SY3-13.</title>
        <authorList>
            <person name="Sun C."/>
        </authorList>
    </citation>
    <scope>NUCLEOTIDE SEQUENCE [LARGE SCALE GENOMIC DNA]</scope>
    <source>
        <strain evidence="13 14">SY3-13</strain>
    </source>
</reference>
<dbReference type="Proteomes" id="UP000229498">
    <property type="component" value="Unassembled WGS sequence"/>
</dbReference>
<evidence type="ECO:0000256" key="2">
    <source>
        <dbReference type="ARBA" id="ARBA00022801"/>
    </source>
</evidence>
<dbReference type="GO" id="GO:0008474">
    <property type="term" value="F:palmitoyl-(protein) hydrolase activity"/>
    <property type="evidence" value="ECO:0007669"/>
    <property type="project" value="UniProtKB-EC"/>
</dbReference>
<evidence type="ECO:0000256" key="5">
    <source>
        <dbReference type="ARBA" id="ARBA00039314"/>
    </source>
</evidence>
<dbReference type="EC" id="3.1.2.22" evidence="1"/>
<gene>
    <name evidence="13" type="ORF">CVT23_18520</name>
</gene>
<dbReference type="OrthoDB" id="9813296at2"/>
<dbReference type="PANTHER" id="PTHR16138">
    <property type="entry name" value="MYCOPHENOLIC ACID ACYL-GLUCURONIDE ESTERASE, MITOCHONDRIAL"/>
    <property type="match status" value="1"/>
</dbReference>
<evidence type="ECO:0000256" key="9">
    <source>
        <dbReference type="ARBA" id="ARBA00046047"/>
    </source>
</evidence>
<evidence type="ECO:0000256" key="3">
    <source>
        <dbReference type="ARBA" id="ARBA00022946"/>
    </source>
</evidence>
<accession>A0A2M9FX58</accession>
<evidence type="ECO:0000313" key="13">
    <source>
        <dbReference type="EMBL" id="PJK28034.1"/>
    </source>
</evidence>
<name>A0A2M9FX58_9PROT</name>
<sequence length="255" mass="27501">MNERAPGRLARPDGESIAYHKLNGNNPGVLFCGGFMSDMTGTKATALEAHCRARGRAFVRFDYLGHGESSGDFAAKGCITRWAEDAAAVLDELTSGPQIVVGSSMGGWIAMKLALAQPERVAAMVGIAAAPDFTPGMWDKLTPEQQAECRETGRVRIASDYDPTGYVITRRLIEDGEANFVMAEEPVEIAQPVRLLHGMADPDVPWQRSLDIARQIRSQDVRISFSKSGDHRLSEPGDIALLCATVDELAAAISV</sequence>
<dbReference type="Pfam" id="PF00561">
    <property type="entry name" value="Abhydrolase_1"/>
    <property type="match status" value="1"/>
</dbReference>
<proteinExistence type="predicted"/>
<dbReference type="EMBL" id="PHIG01000048">
    <property type="protein sequence ID" value="PJK28034.1"/>
    <property type="molecule type" value="Genomic_DNA"/>
</dbReference>
<dbReference type="PRINTS" id="PR00111">
    <property type="entry name" value="ABHYDROLASE"/>
</dbReference>
<organism evidence="13 14">
    <name type="scientific">Minwuia thermotolerans</name>
    <dbReference type="NCBI Taxonomy" id="2056226"/>
    <lineage>
        <taxon>Bacteria</taxon>
        <taxon>Pseudomonadati</taxon>
        <taxon>Pseudomonadota</taxon>
        <taxon>Alphaproteobacteria</taxon>
        <taxon>Minwuiales</taxon>
        <taxon>Minwuiaceae</taxon>
        <taxon>Minwuia</taxon>
    </lineage>
</organism>
<evidence type="ECO:0000256" key="6">
    <source>
        <dbReference type="ARBA" id="ARBA00041520"/>
    </source>
</evidence>
<dbReference type="PANTHER" id="PTHR16138:SF7">
    <property type="entry name" value="PALMITOYL-PROTEIN THIOESTERASE ABHD10, MITOCHONDRIAL"/>
    <property type="match status" value="1"/>
</dbReference>
<comment type="caution">
    <text evidence="13">The sequence shown here is derived from an EMBL/GenBank/DDBJ whole genome shotgun (WGS) entry which is preliminary data.</text>
</comment>
<evidence type="ECO:0000256" key="8">
    <source>
        <dbReference type="ARBA" id="ARBA00042704"/>
    </source>
</evidence>
<comment type="catalytic activity">
    <reaction evidence="11">
        <text>mycophenolic acid O-acyl-beta-D-glucuronide + H2O = mycophenolate + D-glucuronate + H(+)</text>
        <dbReference type="Rhea" id="RHEA:34179"/>
        <dbReference type="ChEBI" id="CHEBI:15377"/>
        <dbReference type="ChEBI" id="CHEBI:15378"/>
        <dbReference type="ChEBI" id="CHEBI:58720"/>
        <dbReference type="ChEBI" id="CHEBI:62932"/>
        <dbReference type="ChEBI" id="CHEBI:66982"/>
        <dbReference type="EC" id="3.1.1.93"/>
    </reaction>
    <physiologicalReaction direction="left-to-right" evidence="11">
        <dbReference type="Rhea" id="RHEA:34180"/>
    </physiologicalReaction>
</comment>
<keyword evidence="2 13" id="KW-0378">Hydrolase</keyword>
<evidence type="ECO:0000256" key="10">
    <source>
        <dbReference type="ARBA" id="ARBA00047409"/>
    </source>
</evidence>
<dbReference type="Gene3D" id="3.40.50.1820">
    <property type="entry name" value="alpha/beta hydrolase"/>
    <property type="match status" value="1"/>
</dbReference>
<comment type="function">
    <text evidence="9">Acts as an acyl-protein thioesterase that hydrolyzes fatty acids from acylated residues in proteins. Regulates the mitochondrial S-depalmitoylation of the nucleophilic active site residue of peroxiredoxin-5/PRDX5, a key antioxidant protein, therefore modulating mitochondrial antioxidant ability. Also catalyzes the deglucuronidation of mycophenolic acid acyl-glucuronide, an active metabolite of the immunosuppressant drug mycophenolate.</text>
</comment>